<proteinExistence type="predicted"/>
<keyword evidence="3" id="KW-1185">Reference proteome</keyword>
<dbReference type="InterPro" id="IPR050099">
    <property type="entry name" value="SIS_GmhA/DiaA_subfam"/>
</dbReference>
<reference evidence="2 3" key="1">
    <citation type="submission" date="2018-03" db="EMBL/GenBank/DDBJ databases">
        <title>Genomic Encyclopedia of Archaeal and Bacterial Type Strains, Phase II (KMG-II): from individual species to whole genera.</title>
        <authorList>
            <person name="Goeker M."/>
        </authorList>
    </citation>
    <scope>NUCLEOTIDE SEQUENCE [LARGE SCALE GENOMIC DNA]</scope>
    <source>
        <strain evidence="2 3">ATCC BAA-1496</strain>
    </source>
</reference>
<gene>
    <name evidence="2" type="ORF">BCF74_11774</name>
</gene>
<dbReference type="PROSITE" id="PS51464">
    <property type="entry name" value="SIS"/>
    <property type="match status" value="1"/>
</dbReference>
<organism evidence="2 3">
    <name type="scientific">Knoellia remsis</name>
    <dbReference type="NCBI Taxonomy" id="407159"/>
    <lineage>
        <taxon>Bacteria</taxon>
        <taxon>Bacillati</taxon>
        <taxon>Actinomycetota</taxon>
        <taxon>Actinomycetes</taxon>
        <taxon>Micrococcales</taxon>
        <taxon>Intrasporangiaceae</taxon>
        <taxon>Knoellia</taxon>
    </lineage>
</organism>
<protein>
    <submittedName>
        <fullName evidence="2">Putative phosphosugar-binding protein</fullName>
    </submittedName>
</protein>
<feature type="domain" description="SIS" evidence="1">
    <location>
        <begin position="52"/>
        <end position="242"/>
    </location>
</feature>
<dbReference type="InterPro" id="IPR001347">
    <property type="entry name" value="SIS_dom"/>
</dbReference>
<dbReference type="Pfam" id="PF13580">
    <property type="entry name" value="SIS_2"/>
    <property type="match status" value="1"/>
</dbReference>
<dbReference type="Gene3D" id="3.40.50.10490">
    <property type="entry name" value="Glucose-6-phosphate isomerase like protein, domain 1"/>
    <property type="match status" value="1"/>
</dbReference>
<dbReference type="SUPFAM" id="SSF53697">
    <property type="entry name" value="SIS domain"/>
    <property type="match status" value="1"/>
</dbReference>
<dbReference type="PANTHER" id="PTHR30390">
    <property type="entry name" value="SEDOHEPTULOSE 7-PHOSPHATE ISOMERASE / DNAA INITIATOR-ASSOCIATING FACTOR FOR REPLICATION INITIATION"/>
    <property type="match status" value="1"/>
</dbReference>
<evidence type="ECO:0000259" key="1">
    <source>
        <dbReference type="PROSITE" id="PS51464"/>
    </source>
</evidence>
<dbReference type="GO" id="GO:0097367">
    <property type="term" value="F:carbohydrate derivative binding"/>
    <property type="evidence" value="ECO:0007669"/>
    <property type="project" value="InterPro"/>
</dbReference>
<evidence type="ECO:0000313" key="2">
    <source>
        <dbReference type="EMBL" id="PRY57069.1"/>
    </source>
</evidence>
<dbReference type="GO" id="GO:1901135">
    <property type="term" value="P:carbohydrate derivative metabolic process"/>
    <property type="evidence" value="ECO:0007669"/>
    <property type="project" value="InterPro"/>
</dbReference>
<evidence type="ECO:0000313" key="3">
    <source>
        <dbReference type="Proteomes" id="UP000237822"/>
    </source>
</evidence>
<accession>A0A2T0UGK1</accession>
<dbReference type="NCBIfam" id="NF002805">
    <property type="entry name" value="PRK02947.1"/>
    <property type="match status" value="1"/>
</dbReference>
<dbReference type="AlphaFoldDB" id="A0A2T0UGK1"/>
<dbReference type="PANTHER" id="PTHR30390:SF7">
    <property type="entry name" value="PHOSPHOHEPTOSE ISOMERASE"/>
    <property type="match status" value="1"/>
</dbReference>
<name>A0A2T0UGK1_9MICO</name>
<dbReference type="EMBL" id="PVTI01000017">
    <property type="protein sequence ID" value="PRY57069.1"/>
    <property type="molecule type" value="Genomic_DNA"/>
</dbReference>
<dbReference type="InterPro" id="IPR046348">
    <property type="entry name" value="SIS_dom_sf"/>
</dbReference>
<comment type="caution">
    <text evidence="2">The sequence shown here is derived from an EMBL/GenBank/DDBJ whole genome shotgun (WGS) entry which is preliminary data.</text>
</comment>
<dbReference type="Proteomes" id="UP000237822">
    <property type="component" value="Unassembled WGS sequence"/>
</dbReference>
<sequence length="272" mass="28093">MGTMTPSDTPVPAQVPLPTELSGAAYATTAADAIRIVADTQRDAIAAAAGLIADCIANDGVLQTFGTGHSEAFAMEIAGRAGGYIPTNRLALRDAVAAAREARPAGDDEPTGELERDPEFASHIYGLVPEVQPQDLFLIASNSGGNGSIVEFAKLVKAKGHNLIAVTSLAHTSRIDSRHPSGDKLLDVADIVLDNGAPYGDAILPLPGGGAACGLSSITAALLAQMMVAESLVRLVADGETPPVYLSANIPEGDEHNHALEDRYAGRLRRGL</sequence>